<proteinExistence type="predicted"/>
<reference evidence="1 2" key="1">
    <citation type="submission" date="2021-07" db="EMBL/GenBank/DDBJ databases">
        <authorList>
            <consortium name="Genoscope - CEA"/>
            <person name="William W."/>
        </authorList>
    </citation>
    <scope>NUCLEOTIDE SEQUENCE [LARGE SCALE GENOMIC DNA]</scope>
</reference>
<evidence type="ECO:0000313" key="2">
    <source>
        <dbReference type="Proteomes" id="UP000694005"/>
    </source>
</evidence>
<dbReference type="Proteomes" id="UP000694005">
    <property type="component" value="Chromosome A04"/>
</dbReference>
<dbReference type="AlphaFoldDB" id="A0A8D9MDX2"/>
<dbReference type="EMBL" id="LS974620">
    <property type="protein sequence ID" value="CAG7906100.1"/>
    <property type="molecule type" value="Genomic_DNA"/>
</dbReference>
<gene>
    <name evidence="1" type="ORF">BRAPAZ1V2_A04P10010.2</name>
</gene>
<feature type="non-terminal residue" evidence="1">
    <location>
        <position position="92"/>
    </location>
</feature>
<sequence>IKTKPKSKNFRHQPPHSTINIHVTDNYFRSPGSVRIIPITQNTKKQDPFGIYVGFGSVRIHFYRIRFGSDFRVRFICPALVQNIRSMYYFLK</sequence>
<dbReference type="Gramene" id="A04p10010.2_BraZ1">
    <property type="protein sequence ID" value="A04p10010.2_BraZ1.CDS"/>
    <property type="gene ID" value="A04g10010.2_BraZ1"/>
</dbReference>
<evidence type="ECO:0000313" key="1">
    <source>
        <dbReference type="EMBL" id="CAG7906100.1"/>
    </source>
</evidence>
<organism evidence="1 2">
    <name type="scientific">Brassica campestris</name>
    <name type="common">Field mustard</name>
    <dbReference type="NCBI Taxonomy" id="3711"/>
    <lineage>
        <taxon>Eukaryota</taxon>
        <taxon>Viridiplantae</taxon>
        <taxon>Streptophyta</taxon>
        <taxon>Embryophyta</taxon>
        <taxon>Tracheophyta</taxon>
        <taxon>Spermatophyta</taxon>
        <taxon>Magnoliopsida</taxon>
        <taxon>eudicotyledons</taxon>
        <taxon>Gunneridae</taxon>
        <taxon>Pentapetalae</taxon>
        <taxon>rosids</taxon>
        <taxon>malvids</taxon>
        <taxon>Brassicales</taxon>
        <taxon>Brassicaceae</taxon>
        <taxon>Brassiceae</taxon>
        <taxon>Brassica</taxon>
    </lineage>
</organism>
<protein>
    <submittedName>
        <fullName evidence="1">Uncharacterized protein</fullName>
    </submittedName>
</protein>
<name>A0A8D9MDX2_BRACM</name>
<accession>A0A8D9MDX2</accession>